<gene>
    <name evidence="11" type="ORF">SAMN03080594_10145</name>
</gene>
<protein>
    <recommendedName>
        <fullName evidence="7">mannonate dehydratase</fullName>
        <ecNumber evidence="7">4.2.1.8</ecNumber>
    </recommendedName>
</protein>
<comment type="cofactor">
    <cofactor evidence="2">
        <name>Mn(2+)</name>
        <dbReference type="ChEBI" id="CHEBI:29035"/>
    </cofactor>
</comment>
<dbReference type="UniPathway" id="UPA00246"/>
<dbReference type="OrthoDB" id="9780250at2"/>
<dbReference type="InterPro" id="IPR036237">
    <property type="entry name" value="Xyl_isomerase-like_sf"/>
</dbReference>
<comment type="pathway">
    <text evidence="5">Carbohydrate metabolism; pentose and glucuronate interconversion.</text>
</comment>
<dbReference type="GO" id="GO:0008927">
    <property type="term" value="F:mannonate dehydratase activity"/>
    <property type="evidence" value="ECO:0007669"/>
    <property type="project" value="UniProtKB-EC"/>
</dbReference>
<dbReference type="Proteomes" id="UP000184406">
    <property type="component" value="Unassembled WGS sequence"/>
</dbReference>
<dbReference type="GO" id="GO:0030145">
    <property type="term" value="F:manganese ion binding"/>
    <property type="evidence" value="ECO:0007669"/>
    <property type="project" value="TreeGrafter"/>
</dbReference>
<evidence type="ECO:0000256" key="4">
    <source>
        <dbReference type="ARBA" id="ARBA00002713"/>
    </source>
</evidence>
<proteinExistence type="inferred from homology"/>
<evidence type="ECO:0000313" key="11">
    <source>
        <dbReference type="EMBL" id="SHE36265.1"/>
    </source>
</evidence>
<evidence type="ECO:0000256" key="1">
    <source>
        <dbReference type="ARBA" id="ARBA00001794"/>
    </source>
</evidence>
<comment type="similarity">
    <text evidence="6">Belongs to the mannonate dehydratase family.</text>
</comment>
<dbReference type="PANTHER" id="PTHR30387">
    <property type="entry name" value="MANNONATE DEHYDRATASE"/>
    <property type="match status" value="1"/>
</dbReference>
<reference evidence="12" key="1">
    <citation type="submission" date="2016-11" db="EMBL/GenBank/DDBJ databases">
        <authorList>
            <person name="Varghese N."/>
            <person name="Submissions S."/>
        </authorList>
    </citation>
    <scope>NUCLEOTIDE SEQUENCE [LARGE SCALE GENOMIC DNA]</scope>
    <source>
        <strain evidence="12">DSM 17539</strain>
    </source>
</reference>
<evidence type="ECO:0000256" key="2">
    <source>
        <dbReference type="ARBA" id="ARBA00001936"/>
    </source>
</evidence>
<evidence type="ECO:0000256" key="5">
    <source>
        <dbReference type="ARBA" id="ARBA00004892"/>
    </source>
</evidence>
<evidence type="ECO:0000256" key="9">
    <source>
        <dbReference type="ARBA" id="ARBA00023211"/>
    </source>
</evidence>
<dbReference type="Gene3D" id="3.20.20.150">
    <property type="entry name" value="Divalent-metal-dependent TIM barrel enzymes"/>
    <property type="match status" value="1"/>
</dbReference>
<dbReference type="SUPFAM" id="SSF51658">
    <property type="entry name" value="Xylose isomerase-like"/>
    <property type="match status" value="1"/>
</dbReference>
<keyword evidence="10" id="KW-0456">Lyase</keyword>
<evidence type="ECO:0000256" key="10">
    <source>
        <dbReference type="ARBA" id="ARBA00023239"/>
    </source>
</evidence>
<evidence type="ECO:0000256" key="3">
    <source>
        <dbReference type="ARBA" id="ARBA00001954"/>
    </source>
</evidence>
<evidence type="ECO:0000256" key="7">
    <source>
        <dbReference type="ARBA" id="ARBA00012927"/>
    </source>
</evidence>
<comment type="cofactor">
    <cofactor evidence="3">
        <name>Fe(2+)</name>
        <dbReference type="ChEBI" id="CHEBI:29033"/>
    </cofactor>
</comment>
<keyword evidence="12" id="KW-1185">Reference proteome</keyword>
<name>A0A1M4SVL9_9FLAO</name>
<dbReference type="GO" id="GO:0042840">
    <property type="term" value="P:D-glucuronate catabolic process"/>
    <property type="evidence" value="ECO:0007669"/>
    <property type="project" value="TreeGrafter"/>
</dbReference>
<dbReference type="RefSeq" id="WP_072859758.1">
    <property type="nucleotide sequence ID" value="NZ_FQUX01000001.1"/>
</dbReference>
<keyword evidence="9" id="KW-0464">Manganese</keyword>
<organism evidence="11 12">
    <name type="scientific">Arenibacter palladensis</name>
    <dbReference type="NCBI Taxonomy" id="237373"/>
    <lineage>
        <taxon>Bacteria</taxon>
        <taxon>Pseudomonadati</taxon>
        <taxon>Bacteroidota</taxon>
        <taxon>Flavobacteriia</taxon>
        <taxon>Flavobacteriales</taxon>
        <taxon>Flavobacteriaceae</taxon>
        <taxon>Arenibacter</taxon>
    </lineage>
</organism>
<dbReference type="EMBL" id="FQUX01000001">
    <property type="protein sequence ID" value="SHE36265.1"/>
    <property type="molecule type" value="Genomic_DNA"/>
</dbReference>
<dbReference type="InterPro" id="IPR004628">
    <property type="entry name" value="Man_deHydtase"/>
</dbReference>
<evidence type="ECO:0000256" key="8">
    <source>
        <dbReference type="ARBA" id="ARBA00023004"/>
    </source>
</evidence>
<comment type="function">
    <text evidence="4">Catalyzes the dehydration of D-mannonate.</text>
</comment>
<dbReference type="AlphaFoldDB" id="A0A1M4SVL9"/>
<comment type="catalytic activity">
    <reaction evidence="1">
        <text>D-mannonate = 2-dehydro-3-deoxy-D-gluconate + H2O</text>
        <dbReference type="Rhea" id="RHEA:20097"/>
        <dbReference type="ChEBI" id="CHEBI:15377"/>
        <dbReference type="ChEBI" id="CHEBI:17767"/>
        <dbReference type="ChEBI" id="CHEBI:57990"/>
        <dbReference type="EC" id="4.2.1.8"/>
    </reaction>
</comment>
<accession>A0A1M4SVL9</accession>
<dbReference type="Pfam" id="PF03786">
    <property type="entry name" value="UxuA"/>
    <property type="match status" value="2"/>
</dbReference>
<keyword evidence="8" id="KW-0408">Iron</keyword>
<evidence type="ECO:0000313" key="12">
    <source>
        <dbReference type="Proteomes" id="UP000184406"/>
    </source>
</evidence>
<sequence>MKIGFGLYSHMLNDDYYKMAKQLGATHIVAHLTDYFHQSDTGAEDQPLGNVNKGWGIAKESQIWSYEELKSLKEDMAFHGLKLEALENFSPGFWHDVLLDGPKRDEQIANLKQLIRNMGKAGIPIMGYNFSLAGVAGRTIGPYARGNALSVGLEGYSEALQTPIPNGMVWNMVYDTSAPAGNIDTISHEELIKRYRNFVSEMIPVAEEVGVKLAVHPDDPPLKEVRKQPRLGFHPDHYKEVMEFNNSPNHVMELCLGTIAEMVDSDVYEALEYFAKNNKIGYIHIRNIKGKVPDYKESFIDDGDIDMERIIGILRENNFEGVLIPDHAPQVTSKAPWDVGMAFAMGYLKALVGSGK</sequence>
<dbReference type="PANTHER" id="PTHR30387:SF2">
    <property type="entry name" value="MANNONATE DEHYDRATASE"/>
    <property type="match status" value="1"/>
</dbReference>
<evidence type="ECO:0000256" key="6">
    <source>
        <dbReference type="ARBA" id="ARBA00007389"/>
    </source>
</evidence>
<dbReference type="GO" id="GO:0008198">
    <property type="term" value="F:ferrous iron binding"/>
    <property type="evidence" value="ECO:0007669"/>
    <property type="project" value="TreeGrafter"/>
</dbReference>
<dbReference type="EC" id="4.2.1.8" evidence="7"/>